<reference evidence="1" key="1">
    <citation type="submission" date="2014-11" db="EMBL/GenBank/DDBJ databases">
        <authorList>
            <person name="Amaro Gonzalez C."/>
        </authorList>
    </citation>
    <scope>NUCLEOTIDE SEQUENCE</scope>
</reference>
<proteinExistence type="predicted"/>
<dbReference type="AlphaFoldDB" id="A0A0E9UL31"/>
<dbReference type="EMBL" id="GBXM01042617">
    <property type="protein sequence ID" value="JAH65960.1"/>
    <property type="molecule type" value="Transcribed_RNA"/>
</dbReference>
<reference evidence="1" key="2">
    <citation type="journal article" date="2015" name="Fish Shellfish Immunol.">
        <title>Early steps in the European eel (Anguilla anguilla)-Vibrio vulnificus interaction in the gills: Role of the RtxA13 toxin.</title>
        <authorList>
            <person name="Callol A."/>
            <person name="Pajuelo D."/>
            <person name="Ebbesson L."/>
            <person name="Teles M."/>
            <person name="MacKenzie S."/>
            <person name="Amaro C."/>
        </authorList>
    </citation>
    <scope>NUCLEOTIDE SEQUENCE</scope>
</reference>
<organism evidence="1">
    <name type="scientific">Anguilla anguilla</name>
    <name type="common">European freshwater eel</name>
    <name type="synonym">Muraena anguilla</name>
    <dbReference type="NCBI Taxonomy" id="7936"/>
    <lineage>
        <taxon>Eukaryota</taxon>
        <taxon>Metazoa</taxon>
        <taxon>Chordata</taxon>
        <taxon>Craniata</taxon>
        <taxon>Vertebrata</taxon>
        <taxon>Euteleostomi</taxon>
        <taxon>Actinopterygii</taxon>
        <taxon>Neopterygii</taxon>
        <taxon>Teleostei</taxon>
        <taxon>Anguilliformes</taxon>
        <taxon>Anguillidae</taxon>
        <taxon>Anguilla</taxon>
    </lineage>
</organism>
<accession>A0A0E9UL31</accession>
<sequence length="41" mass="4773">MTFCFSEFERPPLKMVQNSGSSFPHFLSKIISLCRLVIRPK</sequence>
<protein>
    <submittedName>
        <fullName evidence="1">Uncharacterized protein</fullName>
    </submittedName>
</protein>
<name>A0A0E9UL31_ANGAN</name>
<evidence type="ECO:0000313" key="1">
    <source>
        <dbReference type="EMBL" id="JAH65960.1"/>
    </source>
</evidence>